<dbReference type="Gene3D" id="3.30.460.10">
    <property type="entry name" value="Beta Polymerase, domain 2"/>
    <property type="match status" value="1"/>
</dbReference>
<gene>
    <name evidence="15" type="ORF">K4A83_08785</name>
</gene>
<dbReference type="Proteomes" id="UP001526426">
    <property type="component" value="Unassembled WGS sequence"/>
</dbReference>
<dbReference type="RefSeq" id="WP_265264121.1">
    <property type="nucleotide sequence ID" value="NZ_JAIHOM010000034.1"/>
</dbReference>
<name>A0ABT3L4D1_9CYAN</name>
<dbReference type="PANTHER" id="PTHR47545:SF2">
    <property type="entry name" value="CC-ADDING TRNA NUCLEOTIDYLTRANSFERASE"/>
    <property type="match status" value="1"/>
</dbReference>
<dbReference type="InterPro" id="IPR002646">
    <property type="entry name" value="PolA_pol_head_dom"/>
</dbReference>
<evidence type="ECO:0000259" key="14">
    <source>
        <dbReference type="Pfam" id="PF13735"/>
    </source>
</evidence>
<keyword evidence="16" id="KW-1185">Reference proteome</keyword>
<evidence type="ECO:0000256" key="1">
    <source>
        <dbReference type="ARBA" id="ARBA00001946"/>
    </source>
</evidence>
<dbReference type="Pfam" id="PF13735">
    <property type="entry name" value="tRNA_NucTran2_2"/>
    <property type="match status" value="1"/>
</dbReference>
<evidence type="ECO:0000256" key="9">
    <source>
        <dbReference type="ARBA" id="ARBA00022842"/>
    </source>
</evidence>
<keyword evidence="9" id="KW-0460">Magnesium</keyword>
<reference evidence="15 16" key="1">
    <citation type="submission" date="2021-08" db="EMBL/GenBank/DDBJ databases">
        <title>Draft genome sequence of Spirulina subsalsa with high tolerance to salinity and hype-accumulation of phycocyanin.</title>
        <authorList>
            <person name="Pei H."/>
            <person name="Jiang L."/>
        </authorList>
    </citation>
    <scope>NUCLEOTIDE SEQUENCE [LARGE SCALE GENOMIC DNA]</scope>
    <source>
        <strain evidence="15 16">FACHB-351</strain>
    </source>
</reference>
<evidence type="ECO:0000313" key="16">
    <source>
        <dbReference type="Proteomes" id="UP001526426"/>
    </source>
</evidence>
<comment type="cofactor">
    <cofactor evidence="1">
        <name>Mg(2+)</name>
        <dbReference type="ChEBI" id="CHEBI:18420"/>
    </cofactor>
</comment>
<evidence type="ECO:0000256" key="3">
    <source>
        <dbReference type="ARBA" id="ARBA00022555"/>
    </source>
</evidence>
<protein>
    <submittedName>
        <fullName evidence="15">CCA tRNA nucleotidyltransferase</fullName>
    </submittedName>
</protein>
<keyword evidence="10 11" id="KW-0694">RNA-binding</keyword>
<sequence length="428" mass="48384">MSVKSALAALTGEKLPFSLDLLPDPVYVVGGAVRDALLDRQSPYLDLDFIVPQKAVEIARGIAQQCRAGFVVLDPERKITRLVFAQGTVDFAQQDGESLEADLNRRDFRMNAIAYNPRTQELIDPLKGQQDIEEGVIQAISKHNLKDDPLRLLRAYRQAAQLNFTIKPHTRSLIRKLAPHLEQVAAERIQQELNYLLNSPHSHTWFQAAWDDHILPIIFPNLKANDLQRLEPIEQAAWLVGKIWTDLDQQLQKPFHHQSLSGLSLAKLVSLLPQKPNAATRQLEKLKYSRAEIRAASLSLRYLPHLLNFIKQPMSLEEQYFFFQEVGDAFPIMTILAIALAAHQDIIRETRFVGIIAPLINAYLDPNSLVAHPTPLLTGNDLIEQFCLAPSPQIGELLTQIQLARIKGQVNTKEEALNFAQVWLRRQA</sequence>
<evidence type="ECO:0000256" key="11">
    <source>
        <dbReference type="RuleBase" id="RU003953"/>
    </source>
</evidence>
<organism evidence="15 16">
    <name type="scientific">Spirulina subsalsa FACHB-351</name>
    <dbReference type="NCBI Taxonomy" id="234711"/>
    <lineage>
        <taxon>Bacteria</taxon>
        <taxon>Bacillati</taxon>
        <taxon>Cyanobacteriota</taxon>
        <taxon>Cyanophyceae</taxon>
        <taxon>Spirulinales</taxon>
        <taxon>Spirulinaceae</taxon>
        <taxon>Spirulina</taxon>
    </lineage>
</organism>
<comment type="similarity">
    <text evidence="2 11">Belongs to the tRNA nucleotidyltransferase/poly(A) polymerase family.</text>
</comment>
<evidence type="ECO:0000256" key="2">
    <source>
        <dbReference type="ARBA" id="ARBA00007265"/>
    </source>
</evidence>
<dbReference type="Pfam" id="PF01743">
    <property type="entry name" value="PolyA_pol"/>
    <property type="match status" value="1"/>
</dbReference>
<evidence type="ECO:0000259" key="13">
    <source>
        <dbReference type="Pfam" id="PF12627"/>
    </source>
</evidence>
<dbReference type="Pfam" id="PF12627">
    <property type="entry name" value="PolyA_pol_RNAbd"/>
    <property type="match status" value="1"/>
</dbReference>
<keyword evidence="3" id="KW-0820">tRNA-binding</keyword>
<dbReference type="InterPro" id="IPR043519">
    <property type="entry name" value="NT_sf"/>
</dbReference>
<keyword evidence="8" id="KW-0547">Nucleotide-binding</keyword>
<dbReference type="Gene3D" id="1.10.3090.10">
    <property type="entry name" value="cca-adding enzyme, domain 2"/>
    <property type="match status" value="1"/>
</dbReference>
<dbReference type="InterPro" id="IPR050124">
    <property type="entry name" value="tRNA_CCA-adding_enzyme"/>
</dbReference>
<evidence type="ECO:0000256" key="7">
    <source>
        <dbReference type="ARBA" id="ARBA00022723"/>
    </source>
</evidence>
<accession>A0ABT3L4D1</accession>
<evidence type="ECO:0000313" key="15">
    <source>
        <dbReference type="EMBL" id="MCW6036365.1"/>
    </source>
</evidence>
<keyword evidence="7" id="KW-0479">Metal-binding</keyword>
<evidence type="ECO:0000256" key="5">
    <source>
        <dbReference type="ARBA" id="ARBA00022694"/>
    </source>
</evidence>
<feature type="domain" description="CCA-adding enzyme C-terminal" evidence="14">
    <location>
        <begin position="266"/>
        <end position="417"/>
    </location>
</feature>
<proteinExistence type="inferred from homology"/>
<evidence type="ECO:0000256" key="8">
    <source>
        <dbReference type="ARBA" id="ARBA00022741"/>
    </source>
</evidence>
<dbReference type="SUPFAM" id="SSF81891">
    <property type="entry name" value="Poly A polymerase C-terminal region-like"/>
    <property type="match status" value="1"/>
</dbReference>
<dbReference type="InterPro" id="IPR032810">
    <property type="entry name" value="CCA-adding_enz_C"/>
</dbReference>
<evidence type="ECO:0000256" key="10">
    <source>
        <dbReference type="ARBA" id="ARBA00022884"/>
    </source>
</evidence>
<dbReference type="EMBL" id="JAIHOM010000034">
    <property type="protein sequence ID" value="MCW6036365.1"/>
    <property type="molecule type" value="Genomic_DNA"/>
</dbReference>
<feature type="domain" description="tRNA nucleotidyltransferase/poly(A) polymerase RNA and SrmB- binding" evidence="13">
    <location>
        <begin position="163"/>
        <end position="223"/>
    </location>
</feature>
<keyword evidence="4 11" id="KW-0808">Transferase</keyword>
<feature type="domain" description="Poly A polymerase head" evidence="12">
    <location>
        <begin position="26"/>
        <end position="137"/>
    </location>
</feature>
<evidence type="ECO:0000259" key="12">
    <source>
        <dbReference type="Pfam" id="PF01743"/>
    </source>
</evidence>
<dbReference type="PANTHER" id="PTHR47545">
    <property type="entry name" value="MULTIFUNCTIONAL CCA PROTEIN"/>
    <property type="match status" value="1"/>
</dbReference>
<dbReference type="CDD" id="cd05398">
    <property type="entry name" value="NT_ClassII-CCAase"/>
    <property type="match status" value="1"/>
</dbReference>
<dbReference type="SUPFAM" id="SSF81301">
    <property type="entry name" value="Nucleotidyltransferase"/>
    <property type="match status" value="1"/>
</dbReference>
<keyword evidence="5" id="KW-0819">tRNA processing</keyword>
<dbReference type="InterPro" id="IPR032828">
    <property type="entry name" value="PolyA_RNA-bd"/>
</dbReference>
<evidence type="ECO:0000256" key="4">
    <source>
        <dbReference type="ARBA" id="ARBA00022679"/>
    </source>
</evidence>
<evidence type="ECO:0000256" key="6">
    <source>
        <dbReference type="ARBA" id="ARBA00022695"/>
    </source>
</evidence>
<comment type="caution">
    <text evidence="15">The sequence shown here is derived from an EMBL/GenBank/DDBJ whole genome shotgun (WGS) entry which is preliminary data.</text>
</comment>
<keyword evidence="6" id="KW-0548">Nucleotidyltransferase</keyword>